<sequence>MSTLESVRPTKSGTHSTLSDKRFRLQITGAAADAMKALKNSSSNKSNSANLEPWAVMSDGSARRASCIENNKGEGDALESMANSCSDLGKQFNVSLSEIPMMQKVILSPRPSFGQQLLPPGVSLEKSVSNKSEASSSSSSENGGVGEGIVPNSNIIVLNPMGQKPNGSDESESSNSQVRR</sequence>
<evidence type="ECO:0000313" key="2">
    <source>
        <dbReference type="EMBL" id="KAF4675380.1"/>
    </source>
</evidence>
<gene>
    <name evidence="2" type="ORF">FOL47_007838</name>
</gene>
<dbReference type="EMBL" id="JAAPAO010000048">
    <property type="protein sequence ID" value="KAF4675380.1"/>
    <property type="molecule type" value="Genomic_DNA"/>
</dbReference>
<name>A0A7J6MW17_PERCH</name>
<feature type="region of interest" description="Disordered" evidence="1">
    <location>
        <begin position="1"/>
        <end position="21"/>
    </location>
</feature>
<organism evidence="2 3">
    <name type="scientific">Perkinsus chesapeaki</name>
    <name type="common">Clam parasite</name>
    <name type="synonym">Perkinsus andrewsi</name>
    <dbReference type="NCBI Taxonomy" id="330153"/>
    <lineage>
        <taxon>Eukaryota</taxon>
        <taxon>Sar</taxon>
        <taxon>Alveolata</taxon>
        <taxon>Perkinsozoa</taxon>
        <taxon>Perkinsea</taxon>
        <taxon>Perkinsida</taxon>
        <taxon>Perkinsidae</taxon>
        <taxon>Perkinsus</taxon>
    </lineage>
</organism>
<dbReference type="Proteomes" id="UP000591131">
    <property type="component" value="Unassembled WGS sequence"/>
</dbReference>
<evidence type="ECO:0000313" key="3">
    <source>
        <dbReference type="Proteomes" id="UP000591131"/>
    </source>
</evidence>
<protein>
    <submittedName>
        <fullName evidence="2">Uncharacterized protein</fullName>
    </submittedName>
</protein>
<feature type="region of interest" description="Disordered" evidence="1">
    <location>
        <begin position="117"/>
        <end position="180"/>
    </location>
</feature>
<feature type="compositionally biased region" description="Polar residues" evidence="1">
    <location>
        <begin position="165"/>
        <end position="180"/>
    </location>
</feature>
<evidence type="ECO:0000256" key="1">
    <source>
        <dbReference type="SAM" id="MobiDB-lite"/>
    </source>
</evidence>
<feature type="compositionally biased region" description="Low complexity" evidence="1">
    <location>
        <begin position="125"/>
        <end position="142"/>
    </location>
</feature>
<proteinExistence type="predicted"/>
<comment type="caution">
    <text evidence="2">The sequence shown here is derived from an EMBL/GenBank/DDBJ whole genome shotgun (WGS) entry which is preliminary data.</text>
</comment>
<accession>A0A7J6MW17</accession>
<feature type="compositionally biased region" description="Polar residues" evidence="1">
    <location>
        <begin position="1"/>
        <end position="17"/>
    </location>
</feature>
<reference evidence="2 3" key="1">
    <citation type="submission" date="2020-04" db="EMBL/GenBank/DDBJ databases">
        <title>Perkinsus chesapeaki whole genome sequence.</title>
        <authorList>
            <person name="Bogema D.R."/>
        </authorList>
    </citation>
    <scope>NUCLEOTIDE SEQUENCE [LARGE SCALE GENOMIC DNA]</scope>
    <source>
        <strain evidence="2">ATCC PRA-425</strain>
    </source>
</reference>
<dbReference type="AlphaFoldDB" id="A0A7J6MW17"/>
<keyword evidence="3" id="KW-1185">Reference proteome</keyword>